<evidence type="ECO:0000313" key="1">
    <source>
        <dbReference type="EMBL" id="CAE0495652.1"/>
    </source>
</evidence>
<reference evidence="1" key="1">
    <citation type="submission" date="2021-01" db="EMBL/GenBank/DDBJ databases">
        <authorList>
            <person name="Corre E."/>
            <person name="Pelletier E."/>
            <person name="Niang G."/>
            <person name="Scheremetjew M."/>
            <person name="Finn R."/>
            <person name="Kale V."/>
            <person name="Holt S."/>
            <person name="Cochrane G."/>
            <person name="Meng A."/>
            <person name="Brown T."/>
            <person name="Cohen L."/>
        </authorList>
    </citation>
    <scope>NUCLEOTIDE SEQUENCE</scope>
    <source>
        <strain evidence="1">CCMP1320</strain>
    </source>
</reference>
<proteinExistence type="predicted"/>
<protein>
    <submittedName>
        <fullName evidence="1">Uncharacterized protein</fullName>
    </submittedName>
</protein>
<dbReference type="EMBL" id="HBIP01018179">
    <property type="protein sequence ID" value="CAE0495652.1"/>
    <property type="molecule type" value="Transcribed_RNA"/>
</dbReference>
<name>A0A7S3QX37_DUNTE</name>
<dbReference type="AlphaFoldDB" id="A0A7S3QX37"/>
<accession>A0A7S3QX37</accession>
<gene>
    <name evidence="1" type="ORF">DTER00134_LOCUS10725</name>
</gene>
<sequence length="108" mass="11876">MESLRAYNNTICDLLAHPGLEEGRCLNQPGGELQCMGAALLLQVQANSLGCVSGCTVYMVHEEHAIEKDSMMDLFSEQNAFSGPNISYISSFLHACVHTHTHTHTRQN</sequence>
<organism evidence="1">
    <name type="scientific">Dunaliella tertiolecta</name>
    <name type="common">Green alga</name>
    <dbReference type="NCBI Taxonomy" id="3047"/>
    <lineage>
        <taxon>Eukaryota</taxon>
        <taxon>Viridiplantae</taxon>
        <taxon>Chlorophyta</taxon>
        <taxon>core chlorophytes</taxon>
        <taxon>Chlorophyceae</taxon>
        <taxon>CS clade</taxon>
        <taxon>Chlamydomonadales</taxon>
        <taxon>Dunaliellaceae</taxon>
        <taxon>Dunaliella</taxon>
    </lineage>
</organism>